<sequence>MIDKTGRLRKLLTDVGNNDDDHDGLTLFGRNEQLIEHVHSAQKVYPTLADGVTLTTAAGDWALGTFVQIIPADTVTEEWDIHEILVEDVDTKDKTYELVLYYGADDTECGRTRFSSSTNKGGVPNGDMQTILMPANARIRGQLAIEDGGSKTAKISLRYHTY</sequence>
<proteinExistence type="predicted"/>
<evidence type="ECO:0000313" key="1">
    <source>
        <dbReference type="EMBL" id="GAG91975.1"/>
    </source>
</evidence>
<dbReference type="AlphaFoldDB" id="X1BA78"/>
<reference evidence="1" key="1">
    <citation type="journal article" date="2014" name="Front. Microbiol.">
        <title>High frequency of phylogenetically diverse reductive dehalogenase-homologous genes in deep subseafloor sedimentary metagenomes.</title>
        <authorList>
            <person name="Kawai M."/>
            <person name="Futagami T."/>
            <person name="Toyoda A."/>
            <person name="Takaki Y."/>
            <person name="Nishi S."/>
            <person name="Hori S."/>
            <person name="Arai W."/>
            <person name="Tsubouchi T."/>
            <person name="Morono Y."/>
            <person name="Uchiyama I."/>
            <person name="Ito T."/>
            <person name="Fujiyama A."/>
            <person name="Inagaki F."/>
            <person name="Takami H."/>
        </authorList>
    </citation>
    <scope>NUCLEOTIDE SEQUENCE</scope>
    <source>
        <strain evidence="1">Expedition CK06-06</strain>
    </source>
</reference>
<organism evidence="1">
    <name type="scientific">marine sediment metagenome</name>
    <dbReference type="NCBI Taxonomy" id="412755"/>
    <lineage>
        <taxon>unclassified sequences</taxon>
        <taxon>metagenomes</taxon>
        <taxon>ecological metagenomes</taxon>
    </lineage>
</organism>
<accession>X1BA78</accession>
<gene>
    <name evidence="1" type="ORF">S01H4_40507</name>
</gene>
<comment type="caution">
    <text evidence="1">The sequence shown here is derived from an EMBL/GenBank/DDBJ whole genome shotgun (WGS) entry which is preliminary data.</text>
</comment>
<dbReference type="EMBL" id="BART01022064">
    <property type="protein sequence ID" value="GAG91975.1"/>
    <property type="molecule type" value="Genomic_DNA"/>
</dbReference>
<protein>
    <submittedName>
        <fullName evidence="1">Uncharacterized protein</fullName>
    </submittedName>
</protein>
<name>X1BA78_9ZZZZ</name>